<proteinExistence type="predicted"/>
<evidence type="ECO:0000313" key="2">
    <source>
        <dbReference type="Proteomes" id="UP000587527"/>
    </source>
</evidence>
<protein>
    <submittedName>
        <fullName evidence="1">Uncharacterized protein</fullName>
    </submittedName>
</protein>
<comment type="caution">
    <text evidence="1">The sequence shown here is derived from an EMBL/GenBank/DDBJ whole genome shotgun (WGS) entry which is preliminary data.</text>
</comment>
<dbReference type="EMBL" id="JACHMN010000003">
    <property type="protein sequence ID" value="MBB5873892.1"/>
    <property type="molecule type" value="Genomic_DNA"/>
</dbReference>
<sequence>MQPSLSARMRSQQLIARTAAGVSAGLPLLGQPARAAAAPPPVPLALPAHWRPVPGAEIITASQRFTAYVPAAGQEIHLHTVYGLGFGTAHRRIAWVTLGTQRVAVYAGDTEGTFEARWGTDLAQHRLAATATTLARFMELLLGLDWE</sequence>
<dbReference type="AlphaFoldDB" id="A0A841C4B1"/>
<dbReference type="Proteomes" id="UP000587527">
    <property type="component" value="Unassembled WGS sequence"/>
</dbReference>
<evidence type="ECO:0000313" key="1">
    <source>
        <dbReference type="EMBL" id="MBB5873892.1"/>
    </source>
</evidence>
<gene>
    <name evidence="1" type="ORF">F4553_007326</name>
</gene>
<name>A0A841C4B1_9ACTN</name>
<accession>A0A841C4B1</accession>
<organism evidence="1 2">
    <name type="scientific">Allocatelliglobosispora scoriae</name>
    <dbReference type="NCBI Taxonomy" id="643052"/>
    <lineage>
        <taxon>Bacteria</taxon>
        <taxon>Bacillati</taxon>
        <taxon>Actinomycetota</taxon>
        <taxon>Actinomycetes</taxon>
        <taxon>Micromonosporales</taxon>
        <taxon>Micromonosporaceae</taxon>
        <taxon>Allocatelliglobosispora</taxon>
    </lineage>
</organism>
<dbReference type="RefSeq" id="WP_184845554.1">
    <property type="nucleotide sequence ID" value="NZ_JACHMN010000003.1"/>
</dbReference>
<reference evidence="1 2" key="1">
    <citation type="submission" date="2020-08" db="EMBL/GenBank/DDBJ databases">
        <title>Sequencing the genomes of 1000 actinobacteria strains.</title>
        <authorList>
            <person name="Klenk H.-P."/>
        </authorList>
    </citation>
    <scope>NUCLEOTIDE SEQUENCE [LARGE SCALE GENOMIC DNA]</scope>
    <source>
        <strain evidence="1 2">DSM 45362</strain>
    </source>
</reference>
<keyword evidence="2" id="KW-1185">Reference proteome</keyword>